<dbReference type="AlphaFoldDB" id="A0ABD0XBS8"/>
<feature type="compositionally biased region" description="Polar residues" evidence="1">
    <location>
        <begin position="54"/>
        <end position="70"/>
    </location>
</feature>
<evidence type="ECO:0000313" key="2">
    <source>
        <dbReference type="EMBL" id="KAL1006225.1"/>
    </source>
</evidence>
<comment type="caution">
    <text evidence="2">The sequence shown here is derived from an EMBL/GenBank/DDBJ whole genome shotgun (WGS) entry which is preliminary data.</text>
</comment>
<accession>A0ABD0XBS8</accession>
<feature type="region of interest" description="Disordered" evidence="1">
    <location>
        <begin position="1"/>
        <end position="25"/>
    </location>
</feature>
<proteinExistence type="predicted"/>
<reference evidence="2 3" key="1">
    <citation type="submission" date="2024-06" db="EMBL/GenBank/DDBJ databases">
        <authorList>
            <person name="Pan Q."/>
            <person name="Wen M."/>
            <person name="Jouanno E."/>
            <person name="Zahm M."/>
            <person name="Klopp C."/>
            <person name="Cabau C."/>
            <person name="Louis A."/>
            <person name="Berthelot C."/>
            <person name="Parey E."/>
            <person name="Roest Crollius H."/>
            <person name="Montfort J."/>
            <person name="Robinson-Rechavi M."/>
            <person name="Bouchez O."/>
            <person name="Lampietro C."/>
            <person name="Lopez Roques C."/>
            <person name="Donnadieu C."/>
            <person name="Postlethwait J."/>
            <person name="Bobe J."/>
            <person name="Verreycken H."/>
            <person name="Guiguen Y."/>
        </authorList>
    </citation>
    <scope>NUCLEOTIDE SEQUENCE [LARGE SCALE GENOMIC DNA]</scope>
    <source>
        <strain evidence="2">Up_M1</strain>
        <tissue evidence="2">Testis</tissue>
    </source>
</reference>
<protein>
    <submittedName>
        <fullName evidence="2">Uncharacterized protein</fullName>
    </submittedName>
</protein>
<gene>
    <name evidence="2" type="ORF">UPYG_G00069480</name>
</gene>
<feature type="compositionally biased region" description="Acidic residues" evidence="1">
    <location>
        <begin position="11"/>
        <end position="21"/>
    </location>
</feature>
<dbReference type="Proteomes" id="UP001557470">
    <property type="component" value="Unassembled WGS sequence"/>
</dbReference>
<evidence type="ECO:0000313" key="3">
    <source>
        <dbReference type="Proteomes" id="UP001557470"/>
    </source>
</evidence>
<organism evidence="2 3">
    <name type="scientific">Umbra pygmaea</name>
    <name type="common">Eastern mudminnow</name>
    <dbReference type="NCBI Taxonomy" id="75934"/>
    <lineage>
        <taxon>Eukaryota</taxon>
        <taxon>Metazoa</taxon>
        <taxon>Chordata</taxon>
        <taxon>Craniata</taxon>
        <taxon>Vertebrata</taxon>
        <taxon>Euteleostomi</taxon>
        <taxon>Actinopterygii</taxon>
        <taxon>Neopterygii</taxon>
        <taxon>Teleostei</taxon>
        <taxon>Protacanthopterygii</taxon>
        <taxon>Esociformes</taxon>
        <taxon>Umbridae</taxon>
        <taxon>Umbra</taxon>
    </lineage>
</organism>
<evidence type="ECO:0000256" key="1">
    <source>
        <dbReference type="SAM" id="MobiDB-lite"/>
    </source>
</evidence>
<feature type="compositionally biased region" description="Basic and acidic residues" evidence="1">
    <location>
        <begin position="71"/>
        <end position="80"/>
    </location>
</feature>
<name>A0ABD0XBS8_UMBPY</name>
<feature type="region of interest" description="Disordered" evidence="1">
    <location>
        <begin position="50"/>
        <end position="80"/>
    </location>
</feature>
<feature type="compositionally biased region" description="Basic and acidic residues" evidence="1">
    <location>
        <begin position="1"/>
        <end position="10"/>
    </location>
</feature>
<sequence length="80" mass="9139">MGLGWYRREEEDKDEDGDGDNDQYSQGIQIGIAYRCFLLVVDLPGFPPVRNENETSLWMTDESSSPLNTHSSERKKEVEG</sequence>
<dbReference type="EMBL" id="JAGEUA010000002">
    <property type="protein sequence ID" value="KAL1006225.1"/>
    <property type="molecule type" value="Genomic_DNA"/>
</dbReference>
<keyword evidence="3" id="KW-1185">Reference proteome</keyword>